<reference evidence="2" key="1">
    <citation type="submission" date="2019-08" db="EMBL/GenBank/DDBJ databases">
        <title>The genome of the North American firefly Photinus pyralis.</title>
        <authorList>
            <consortium name="Photinus pyralis genome working group"/>
            <person name="Fallon T.R."/>
            <person name="Sander Lower S.E."/>
            <person name="Weng J.-K."/>
        </authorList>
    </citation>
    <scope>NUCLEOTIDE SEQUENCE</scope>
    <source>
        <strain evidence="2">TRF0915ILg1</strain>
        <tissue evidence="2">Whole body</tissue>
    </source>
</reference>
<proteinExistence type="predicted"/>
<dbReference type="CDD" id="cd14279">
    <property type="entry name" value="CUE"/>
    <property type="match status" value="1"/>
</dbReference>
<keyword evidence="3" id="KW-1185">Reference proteome</keyword>
<evidence type="ECO:0000313" key="2">
    <source>
        <dbReference type="EMBL" id="KAF2884544.1"/>
    </source>
</evidence>
<evidence type="ECO:0000313" key="3">
    <source>
        <dbReference type="Proteomes" id="UP000801492"/>
    </source>
</evidence>
<dbReference type="Proteomes" id="UP000801492">
    <property type="component" value="Unassembled WGS sequence"/>
</dbReference>
<sequence>MDTSNSQTTTPKTLPNQSVFCPWTSRAPITSSNAIRYGIQKPEEQANIEILSQNHLTCQHKLLNQSCLNNHQMTDGCANSMKPSASIQQSSSQFFHFLHLMQLFPDVHPATLHTVLVLCKSDFFRAVDKLLYAKRCKQIYNKRRSVLQACATSKCNRHKPYCYAQATVSAEGTCQNPNVNIQSHFVIHGYNQTSPLDASVKKIQIGQNHPSTSEGKVLEGILKRKSNESRKILHRNKVKAILLPSTSSSTDLPPVASPQCTLPIRPLSPINGMAEDLSRQSVSIEQNNEA</sequence>
<accession>A0A8K0CC32</accession>
<dbReference type="OrthoDB" id="6781962at2759"/>
<evidence type="ECO:0000256" key="1">
    <source>
        <dbReference type="SAM" id="MobiDB-lite"/>
    </source>
</evidence>
<gene>
    <name evidence="2" type="ORF">ILUMI_21637</name>
</gene>
<name>A0A8K0CC32_IGNLU</name>
<feature type="compositionally biased region" description="Polar residues" evidence="1">
    <location>
        <begin position="279"/>
        <end position="290"/>
    </location>
</feature>
<protein>
    <submittedName>
        <fullName evidence="2">Uncharacterized protein</fullName>
    </submittedName>
</protein>
<dbReference type="AlphaFoldDB" id="A0A8K0CC32"/>
<organism evidence="2 3">
    <name type="scientific">Ignelater luminosus</name>
    <name type="common">Cucubano</name>
    <name type="synonym">Pyrophorus luminosus</name>
    <dbReference type="NCBI Taxonomy" id="2038154"/>
    <lineage>
        <taxon>Eukaryota</taxon>
        <taxon>Metazoa</taxon>
        <taxon>Ecdysozoa</taxon>
        <taxon>Arthropoda</taxon>
        <taxon>Hexapoda</taxon>
        <taxon>Insecta</taxon>
        <taxon>Pterygota</taxon>
        <taxon>Neoptera</taxon>
        <taxon>Endopterygota</taxon>
        <taxon>Coleoptera</taxon>
        <taxon>Polyphaga</taxon>
        <taxon>Elateriformia</taxon>
        <taxon>Elateroidea</taxon>
        <taxon>Elateridae</taxon>
        <taxon>Agrypninae</taxon>
        <taxon>Pyrophorini</taxon>
        <taxon>Ignelater</taxon>
    </lineage>
</organism>
<comment type="caution">
    <text evidence="2">The sequence shown here is derived from an EMBL/GenBank/DDBJ whole genome shotgun (WGS) entry which is preliminary data.</text>
</comment>
<feature type="region of interest" description="Disordered" evidence="1">
    <location>
        <begin position="271"/>
        <end position="290"/>
    </location>
</feature>
<dbReference type="EMBL" id="VTPC01090159">
    <property type="protein sequence ID" value="KAF2884544.1"/>
    <property type="molecule type" value="Genomic_DNA"/>
</dbReference>